<name>A0A1F7GLU4_9BACT</name>
<dbReference type="Proteomes" id="UP000177026">
    <property type="component" value="Unassembled WGS sequence"/>
</dbReference>
<reference evidence="1 2" key="1">
    <citation type="journal article" date="2016" name="Nat. Commun.">
        <title>Thousands of microbial genomes shed light on interconnected biogeochemical processes in an aquifer system.</title>
        <authorList>
            <person name="Anantharaman K."/>
            <person name="Brown C.T."/>
            <person name="Hug L.A."/>
            <person name="Sharon I."/>
            <person name="Castelle C.J."/>
            <person name="Probst A.J."/>
            <person name="Thomas B.C."/>
            <person name="Singh A."/>
            <person name="Wilkins M.J."/>
            <person name="Karaoz U."/>
            <person name="Brodie E.L."/>
            <person name="Williams K.H."/>
            <person name="Hubbard S.S."/>
            <person name="Banfield J.F."/>
        </authorList>
    </citation>
    <scope>NUCLEOTIDE SEQUENCE [LARGE SCALE GENOMIC DNA]</scope>
</reference>
<proteinExistence type="predicted"/>
<evidence type="ECO:0000313" key="1">
    <source>
        <dbReference type="EMBL" id="OGK19472.1"/>
    </source>
</evidence>
<dbReference type="AlphaFoldDB" id="A0A1F7GLU4"/>
<evidence type="ECO:0000313" key="2">
    <source>
        <dbReference type="Proteomes" id="UP000177026"/>
    </source>
</evidence>
<accession>A0A1F7GLU4</accession>
<protein>
    <submittedName>
        <fullName evidence="1">Uncharacterized protein</fullName>
    </submittedName>
</protein>
<gene>
    <name evidence="1" type="ORF">A2866_01380</name>
</gene>
<dbReference type="EMBL" id="MFZI01000048">
    <property type="protein sequence ID" value="OGK19472.1"/>
    <property type="molecule type" value="Genomic_DNA"/>
</dbReference>
<organism evidence="1 2">
    <name type="scientific">Candidatus Roizmanbacteria bacterium RIFCSPHIGHO2_01_FULL_39_8</name>
    <dbReference type="NCBI Taxonomy" id="1802033"/>
    <lineage>
        <taxon>Bacteria</taxon>
        <taxon>Candidatus Roizmaniibacteriota</taxon>
    </lineage>
</organism>
<comment type="caution">
    <text evidence="1">The sequence shown here is derived from an EMBL/GenBank/DDBJ whole genome shotgun (WGS) entry which is preliminary data.</text>
</comment>
<sequence>MIPKEACPQFQYPPGSIPVPCRGLEKYYLKGACPLRTCEAAEVLGDVEKLKVVVPENLDNNPLYRDELVFHRICPGANNGGRGGYEAFLRQRGRA</sequence>